<evidence type="ECO:0000313" key="5">
    <source>
        <dbReference type="EMBL" id="OSY88537.1"/>
    </source>
</evidence>
<dbReference type="PANTHER" id="PTHR30349">
    <property type="entry name" value="PHAGE INTEGRASE-RELATED"/>
    <property type="match status" value="1"/>
</dbReference>
<comment type="similarity">
    <text evidence="1">Belongs to the 'phage' integrase family.</text>
</comment>
<dbReference type="Proteomes" id="UP000194221">
    <property type="component" value="Unassembled WGS sequence"/>
</dbReference>
<dbReference type="GO" id="GO:0003677">
    <property type="term" value="F:DNA binding"/>
    <property type="evidence" value="ECO:0007669"/>
    <property type="project" value="UniProtKB-KW"/>
</dbReference>
<dbReference type="Gene3D" id="1.10.150.130">
    <property type="match status" value="1"/>
</dbReference>
<dbReference type="Gene3D" id="1.10.443.10">
    <property type="entry name" value="Intergrase catalytic core"/>
    <property type="match status" value="1"/>
</dbReference>
<dbReference type="InterPro" id="IPR010998">
    <property type="entry name" value="Integrase_recombinase_N"/>
</dbReference>
<protein>
    <submittedName>
        <fullName evidence="5">Integrase</fullName>
    </submittedName>
</protein>
<dbReference type="PANTHER" id="PTHR30349:SF64">
    <property type="entry name" value="PROPHAGE INTEGRASE INTD-RELATED"/>
    <property type="match status" value="1"/>
</dbReference>
<dbReference type="InterPro" id="IPR013762">
    <property type="entry name" value="Integrase-like_cat_sf"/>
</dbReference>
<proteinExistence type="inferred from homology"/>
<evidence type="ECO:0000259" key="4">
    <source>
        <dbReference type="PROSITE" id="PS51898"/>
    </source>
</evidence>
<comment type="caution">
    <text evidence="5">The sequence shown here is derived from an EMBL/GenBank/DDBJ whole genome shotgun (WGS) entry which is preliminary data.</text>
</comment>
<dbReference type="STRING" id="1635173.WH52_07255"/>
<feature type="domain" description="Tyr recombinase" evidence="4">
    <location>
        <begin position="220"/>
        <end position="406"/>
    </location>
</feature>
<dbReference type="InterPro" id="IPR050090">
    <property type="entry name" value="Tyrosine_recombinase_XerCD"/>
</dbReference>
<name>A0A1Y2PFF3_9FLAO</name>
<evidence type="ECO:0000256" key="3">
    <source>
        <dbReference type="ARBA" id="ARBA00023172"/>
    </source>
</evidence>
<keyword evidence="2" id="KW-0238">DNA-binding</keyword>
<accession>A0A1Y2PFF3</accession>
<keyword evidence="3" id="KW-0233">DNA recombination</keyword>
<sequence length="412" mass="49714">MKHTFFLRKPKGEKETLILFSCYFKNEQKQFVYSTRESILPIHWDFENKKPKNKGKNISIDQKRITNILNKYTDEFYTFHSRCELSKTEFTSQLLKEYLDTTFNNFRLTQTSFFEVYDQFTEEKVKRKEWKHSTIKRYKNIKNLLQEFEKVKKYKLTFSKINNAFYTEFIDFCYEYKDHYTNTFNRNLGLFKTFMFWALKKEYTYNNKFVDFKKPKRVLTREEALSFDDIKKLYKFSCEDKKLNKIKDIFIFQCLTGMRYGELKRVNKRTINSNGCVVLKEEKDSTKPTREVPLMSISNSILEKYNYELPLISNQKQNDYIKDILKEAGFTNDVEYTRTKGVEQKTFIKPFYERISTHTARRTFITIMRNKGIADKTIMSISGHKDLKTFNMYHQVDNKAKIDAVKSVFEKF</sequence>
<dbReference type="AlphaFoldDB" id="A0A1Y2PFF3"/>
<dbReference type="GO" id="GO:0015074">
    <property type="term" value="P:DNA integration"/>
    <property type="evidence" value="ECO:0007669"/>
    <property type="project" value="InterPro"/>
</dbReference>
<dbReference type="InParanoid" id="A0A1Y2PFF3"/>
<dbReference type="InterPro" id="IPR002104">
    <property type="entry name" value="Integrase_catalytic"/>
</dbReference>
<dbReference type="EMBL" id="LAPZ01000003">
    <property type="protein sequence ID" value="OSY88537.1"/>
    <property type="molecule type" value="Genomic_DNA"/>
</dbReference>
<evidence type="ECO:0000313" key="6">
    <source>
        <dbReference type="Proteomes" id="UP000194221"/>
    </source>
</evidence>
<dbReference type="InterPro" id="IPR011010">
    <property type="entry name" value="DNA_brk_join_enz"/>
</dbReference>
<evidence type="ECO:0000256" key="1">
    <source>
        <dbReference type="ARBA" id="ARBA00008857"/>
    </source>
</evidence>
<dbReference type="RefSeq" id="WP_086030268.1">
    <property type="nucleotide sequence ID" value="NZ_LAPZ01000003.1"/>
</dbReference>
<keyword evidence="6" id="KW-1185">Reference proteome</keyword>
<gene>
    <name evidence="5" type="ORF">WH52_07255</name>
</gene>
<dbReference type="SUPFAM" id="SSF56349">
    <property type="entry name" value="DNA breaking-rejoining enzymes"/>
    <property type="match status" value="1"/>
</dbReference>
<reference evidence="5 6" key="1">
    <citation type="submission" date="2015-03" db="EMBL/GenBank/DDBJ databases">
        <title>Genome sequence of Tenacibaculum sp. S2-2, isolated from intestinal microbiota of sea cucumber, Apostichopus japonicas.</title>
        <authorList>
            <person name="Shao Z."/>
            <person name="Wang L."/>
            <person name="Li X."/>
        </authorList>
    </citation>
    <scope>NUCLEOTIDE SEQUENCE [LARGE SCALE GENOMIC DNA]</scope>
    <source>
        <strain evidence="5 6">S2-2</strain>
    </source>
</reference>
<dbReference type="PROSITE" id="PS51898">
    <property type="entry name" value="TYR_RECOMBINASE"/>
    <property type="match status" value="1"/>
</dbReference>
<dbReference type="Pfam" id="PF00589">
    <property type="entry name" value="Phage_integrase"/>
    <property type="match status" value="1"/>
</dbReference>
<dbReference type="GO" id="GO:0006310">
    <property type="term" value="P:DNA recombination"/>
    <property type="evidence" value="ECO:0007669"/>
    <property type="project" value="UniProtKB-KW"/>
</dbReference>
<evidence type="ECO:0000256" key="2">
    <source>
        <dbReference type="ARBA" id="ARBA00023125"/>
    </source>
</evidence>
<organism evidence="5 6">
    <name type="scientific">Tenacibaculum holothuriorum</name>
    <dbReference type="NCBI Taxonomy" id="1635173"/>
    <lineage>
        <taxon>Bacteria</taxon>
        <taxon>Pseudomonadati</taxon>
        <taxon>Bacteroidota</taxon>
        <taxon>Flavobacteriia</taxon>
        <taxon>Flavobacteriales</taxon>
        <taxon>Flavobacteriaceae</taxon>
        <taxon>Tenacibaculum</taxon>
    </lineage>
</organism>
<dbReference type="OrthoDB" id="892893at2"/>